<accession>A0A0R2K5Y1</accession>
<dbReference type="Proteomes" id="UP000051749">
    <property type="component" value="Unassembled WGS sequence"/>
</dbReference>
<dbReference type="EMBL" id="JQBY01000024">
    <property type="protein sequence ID" value="KRN81581.1"/>
    <property type="molecule type" value="Genomic_DNA"/>
</dbReference>
<comment type="caution">
    <text evidence="2">The sequence shown here is derived from an EMBL/GenBank/DDBJ whole genome shotgun (WGS) entry which is preliminary data.</text>
</comment>
<organism evidence="2 3">
    <name type="scientific">Pediococcus ethanolidurans</name>
    <dbReference type="NCBI Taxonomy" id="319653"/>
    <lineage>
        <taxon>Bacteria</taxon>
        <taxon>Bacillati</taxon>
        <taxon>Bacillota</taxon>
        <taxon>Bacilli</taxon>
        <taxon>Lactobacillales</taxon>
        <taxon>Lactobacillaceae</taxon>
        <taxon>Pediococcus</taxon>
    </lineage>
</organism>
<keyword evidence="1" id="KW-0472">Membrane</keyword>
<dbReference type="InterPro" id="IPR046008">
    <property type="entry name" value="DUF5964"/>
</dbReference>
<dbReference type="AlphaFoldDB" id="A0A0R2K5Y1"/>
<feature type="transmembrane region" description="Helical" evidence="1">
    <location>
        <begin position="50"/>
        <end position="70"/>
    </location>
</feature>
<dbReference type="Pfam" id="PF19389">
    <property type="entry name" value="DUF5964"/>
    <property type="match status" value="1"/>
</dbReference>
<evidence type="ECO:0000313" key="2">
    <source>
        <dbReference type="EMBL" id="KRN81581.1"/>
    </source>
</evidence>
<gene>
    <name evidence="2" type="ORF">IV87_GL001094</name>
</gene>
<reference evidence="2 3" key="1">
    <citation type="journal article" date="2015" name="Genome Announc.">
        <title>Expanding the biotechnology potential of lactobacilli through comparative genomics of 213 strains and associated genera.</title>
        <authorList>
            <person name="Sun Z."/>
            <person name="Harris H.M."/>
            <person name="McCann A."/>
            <person name="Guo C."/>
            <person name="Argimon S."/>
            <person name="Zhang W."/>
            <person name="Yang X."/>
            <person name="Jeffery I.B."/>
            <person name="Cooney J.C."/>
            <person name="Kagawa T.F."/>
            <person name="Liu W."/>
            <person name="Song Y."/>
            <person name="Salvetti E."/>
            <person name="Wrobel A."/>
            <person name="Rasinkangas P."/>
            <person name="Parkhill J."/>
            <person name="Rea M.C."/>
            <person name="O'Sullivan O."/>
            <person name="Ritari J."/>
            <person name="Douillard F.P."/>
            <person name="Paul Ross R."/>
            <person name="Yang R."/>
            <person name="Briner A.E."/>
            <person name="Felis G.E."/>
            <person name="de Vos W.M."/>
            <person name="Barrangou R."/>
            <person name="Klaenhammer T.R."/>
            <person name="Caufield P.W."/>
            <person name="Cui Y."/>
            <person name="Zhang H."/>
            <person name="O'Toole P.W."/>
        </authorList>
    </citation>
    <scope>NUCLEOTIDE SEQUENCE [LARGE SCALE GENOMIC DNA]</scope>
    <source>
        <strain evidence="2 3">DSM 22301</strain>
    </source>
</reference>
<name>A0A0R2K5Y1_9LACO</name>
<keyword evidence="1" id="KW-0812">Transmembrane</keyword>
<evidence type="ECO:0000313" key="3">
    <source>
        <dbReference type="Proteomes" id="UP000051749"/>
    </source>
</evidence>
<proteinExistence type="predicted"/>
<dbReference type="RefSeq" id="WP_371862115.1">
    <property type="nucleotide sequence ID" value="NZ_BJYP01000028.1"/>
</dbReference>
<keyword evidence="1" id="KW-1133">Transmembrane helix</keyword>
<sequence>MYLKSVNELWVNWFVFSLVGLGVYTTIIIFIDAITLTGRGDKGTDLKSKIFYSYLIILLIATIILAFYLMTHN</sequence>
<evidence type="ECO:0000256" key="1">
    <source>
        <dbReference type="SAM" id="Phobius"/>
    </source>
</evidence>
<protein>
    <submittedName>
        <fullName evidence="2">Uncharacterized protein</fullName>
    </submittedName>
</protein>
<dbReference type="PATRIC" id="fig|319653.3.peg.1109"/>
<feature type="transmembrane region" description="Helical" evidence="1">
    <location>
        <begin position="12"/>
        <end position="38"/>
    </location>
</feature>